<dbReference type="AlphaFoldDB" id="A0A1M7F9M3"/>
<dbReference type="PROSITE" id="PS51071">
    <property type="entry name" value="HTH_RPIR"/>
    <property type="match status" value="1"/>
</dbReference>
<evidence type="ECO:0000256" key="3">
    <source>
        <dbReference type="ARBA" id="ARBA00023163"/>
    </source>
</evidence>
<protein>
    <submittedName>
        <fullName evidence="6">Transcriptional regulator, RpiR family</fullName>
    </submittedName>
</protein>
<dbReference type="SUPFAM" id="SSF53697">
    <property type="entry name" value="SIS domain"/>
    <property type="match status" value="1"/>
</dbReference>
<reference evidence="6 7" key="1">
    <citation type="submission" date="2016-11" db="EMBL/GenBank/DDBJ databases">
        <authorList>
            <person name="Jaros S."/>
            <person name="Januszkiewicz K."/>
            <person name="Wedrychowicz H."/>
        </authorList>
    </citation>
    <scope>NUCLEOTIDE SEQUENCE [LARGE SCALE GENOMIC DNA]</scope>
    <source>
        <strain evidence="6 7">DSM 15930</strain>
    </source>
</reference>
<keyword evidence="2" id="KW-0238">DNA-binding</keyword>
<name>A0A1M7F9M3_9FIRM</name>
<gene>
    <name evidence="6" type="ORF">SAMN02746066_00499</name>
</gene>
<evidence type="ECO:0000259" key="5">
    <source>
        <dbReference type="PROSITE" id="PS51464"/>
    </source>
</evidence>
<dbReference type="InterPro" id="IPR009057">
    <property type="entry name" value="Homeodomain-like_sf"/>
</dbReference>
<dbReference type="Pfam" id="PF01380">
    <property type="entry name" value="SIS"/>
    <property type="match status" value="1"/>
</dbReference>
<feature type="domain" description="SIS" evidence="5">
    <location>
        <begin position="104"/>
        <end position="238"/>
    </location>
</feature>
<dbReference type="OrthoDB" id="9762536at2"/>
<keyword evidence="1" id="KW-0805">Transcription regulation</keyword>
<dbReference type="InterPro" id="IPR001347">
    <property type="entry name" value="SIS_dom"/>
</dbReference>
<feature type="domain" description="HTH rpiR-type" evidence="4">
    <location>
        <begin position="1"/>
        <end position="73"/>
    </location>
</feature>
<dbReference type="EMBL" id="FRCP01000005">
    <property type="protein sequence ID" value="SHM00774.1"/>
    <property type="molecule type" value="Genomic_DNA"/>
</dbReference>
<dbReference type="PANTHER" id="PTHR30514">
    <property type="entry name" value="GLUCOKINASE"/>
    <property type="match status" value="1"/>
</dbReference>
<dbReference type="STRING" id="1120996.SAMN02746066_00499"/>
<dbReference type="Gene3D" id="3.40.50.10490">
    <property type="entry name" value="Glucose-6-phosphate isomerase like protein, domain 1"/>
    <property type="match status" value="1"/>
</dbReference>
<dbReference type="PANTHER" id="PTHR30514:SF1">
    <property type="entry name" value="HTH-TYPE TRANSCRIPTIONAL REGULATOR HEXR-RELATED"/>
    <property type="match status" value="1"/>
</dbReference>
<organism evidence="6 7">
    <name type="scientific">Anaerosporobacter mobilis DSM 15930</name>
    <dbReference type="NCBI Taxonomy" id="1120996"/>
    <lineage>
        <taxon>Bacteria</taxon>
        <taxon>Bacillati</taxon>
        <taxon>Bacillota</taxon>
        <taxon>Clostridia</taxon>
        <taxon>Lachnospirales</taxon>
        <taxon>Lachnospiraceae</taxon>
        <taxon>Anaerosporobacter</taxon>
    </lineage>
</organism>
<evidence type="ECO:0000256" key="1">
    <source>
        <dbReference type="ARBA" id="ARBA00023015"/>
    </source>
</evidence>
<dbReference type="GO" id="GO:0003677">
    <property type="term" value="F:DNA binding"/>
    <property type="evidence" value="ECO:0007669"/>
    <property type="project" value="UniProtKB-KW"/>
</dbReference>
<dbReference type="Pfam" id="PF01418">
    <property type="entry name" value="HTH_6"/>
    <property type="match status" value="1"/>
</dbReference>
<accession>A0A1M7F9M3</accession>
<dbReference type="InterPro" id="IPR036388">
    <property type="entry name" value="WH-like_DNA-bd_sf"/>
</dbReference>
<dbReference type="GO" id="GO:0003700">
    <property type="term" value="F:DNA-binding transcription factor activity"/>
    <property type="evidence" value="ECO:0007669"/>
    <property type="project" value="InterPro"/>
</dbReference>
<dbReference type="SUPFAM" id="SSF46689">
    <property type="entry name" value="Homeodomain-like"/>
    <property type="match status" value="1"/>
</dbReference>
<dbReference type="CDD" id="cd05013">
    <property type="entry name" value="SIS_RpiR"/>
    <property type="match status" value="1"/>
</dbReference>
<dbReference type="InterPro" id="IPR046348">
    <property type="entry name" value="SIS_dom_sf"/>
</dbReference>
<dbReference type="InterPro" id="IPR035472">
    <property type="entry name" value="RpiR-like_SIS"/>
</dbReference>
<evidence type="ECO:0000313" key="7">
    <source>
        <dbReference type="Proteomes" id="UP000184038"/>
    </source>
</evidence>
<dbReference type="RefSeq" id="WP_073282377.1">
    <property type="nucleotide sequence ID" value="NZ_FRCP01000005.1"/>
</dbReference>
<dbReference type="GO" id="GO:1901135">
    <property type="term" value="P:carbohydrate derivative metabolic process"/>
    <property type="evidence" value="ECO:0007669"/>
    <property type="project" value="InterPro"/>
</dbReference>
<dbReference type="InterPro" id="IPR000281">
    <property type="entry name" value="HTH_RpiR"/>
</dbReference>
<sequence length="238" mass="27159">MFSYDNIQKLNNLELLVYDYVIKNKQVVRYMTVRDLAAAVHVSTSTVIRFCKKLGCDGYSEFRVKFKLYLNEQCSRQSKDDIEELQHYFKSVETTAWEQVMNDAVQMIRDAKRVIFVGVGTSGILGKYGARFFSNVGKFAQSIDDPYYPVLEDILDNTVIIALSVSGEVSEVIRMINEFKQHNCKILSITNKNSCTLAKISDLNLSYYIEEQKVGGELNVTTQVPVLFLIETLARSIK</sequence>
<evidence type="ECO:0000256" key="2">
    <source>
        <dbReference type="ARBA" id="ARBA00023125"/>
    </source>
</evidence>
<proteinExistence type="predicted"/>
<dbReference type="InterPro" id="IPR047640">
    <property type="entry name" value="RpiR-like"/>
</dbReference>
<evidence type="ECO:0000259" key="4">
    <source>
        <dbReference type="PROSITE" id="PS51071"/>
    </source>
</evidence>
<keyword evidence="7" id="KW-1185">Reference proteome</keyword>
<dbReference type="PROSITE" id="PS51464">
    <property type="entry name" value="SIS"/>
    <property type="match status" value="1"/>
</dbReference>
<dbReference type="Gene3D" id="1.10.10.10">
    <property type="entry name" value="Winged helix-like DNA-binding domain superfamily/Winged helix DNA-binding domain"/>
    <property type="match status" value="1"/>
</dbReference>
<dbReference type="Proteomes" id="UP000184038">
    <property type="component" value="Unassembled WGS sequence"/>
</dbReference>
<keyword evidence="3" id="KW-0804">Transcription</keyword>
<dbReference type="GO" id="GO:0097367">
    <property type="term" value="F:carbohydrate derivative binding"/>
    <property type="evidence" value="ECO:0007669"/>
    <property type="project" value="InterPro"/>
</dbReference>
<evidence type="ECO:0000313" key="6">
    <source>
        <dbReference type="EMBL" id="SHM00774.1"/>
    </source>
</evidence>